<proteinExistence type="predicted"/>
<comment type="caution">
    <text evidence="1">The sequence shown here is derived from an EMBL/GenBank/DDBJ whole genome shotgun (WGS) entry which is preliminary data.</text>
</comment>
<dbReference type="AlphaFoldDB" id="A0A5N8W0Z2"/>
<dbReference type="OrthoDB" id="8576080at2"/>
<evidence type="ECO:0000313" key="1">
    <source>
        <dbReference type="EMBL" id="MPY40742.1"/>
    </source>
</evidence>
<dbReference type="Proteomes" id="UP000326979">
    <property type="component" value="Unassembled WGS sequence"/>
</dbReference>
<dbReference type="EMBL" id="VJZE01000067">
    <property type="protein sequence ID" value="MPY40742.1"/>
    <property type="molecule type" value="Genomic_DNA"/>
</dbReference>
<protein>
    <recommendedName>
        <fullName evidence="3">Alanine-rich protein</fullName>
    </recommendedName>
</protein>
<name>A0A5N8W0Z2_9ACTN</name>
<gene>
    <name evidence="1" type="ORF">FNH04_12725</name>
</gene>
<organism evidence="1 2">
    <name type="scientific">Streptomyces phyllanthi</name>
    <dbReference type="NCBI Taxonomy" id="1803180"/>
    <lineage>
        <taxon>Bacteria</taxon>
        <taxon>Bacillati</taxon>
        <taxon>Actinomycetota</taxon>
        <taxon>Actinomycetes</taxon>
        <taxon>Kitasatosporales</taxon>
        <taxon>Streptomycetaceae</taxon>
        <taxon>Streptomyces</taxon>
    </lineage>
</organism>
<evidence type="ECO:0008006" key="3">
    <source>
        <dbReference type="Google" id="ProtNLM"/>
    </source>
</evidence>
<reference evidence="1 2" key="1">
    <citation type="submission" date="2019-07" db="EMBL/GenBank/DDBJ databases">
        <title>New species of Amycolatopsis and Streptomyces.</title>
        <authorList>
            <person name="Duangmal K."/>
            <person name="Teo W.F.A."/>
            <person name="Lipun K."/>
        </authorList>
    </citation>
    <scope>NUCLEOTIDE SEQUENCE [LARGE SCALE GENOMIC DNA]</scope>
    <source>
        <strain evidence="1 2">TISTR 2346</strain>
    </source>
</reference>
<accession>A0A5N8W0Z2</accession>
<dbReference type="RefSeq" id="WP_152783537.1">
    <property type="nucleotide sequence ID" value="NZ_BAABEQ010000032.1"/>
</dbReference>
<sequence>MHTSPRTAPTPPTPSSTSSVYTFVEDLRAEGVDPVLDRVLGTYGCDTLTVAAAYHRARDVTPHGPARVTLRHDGVHFPPPADLFDGIRLAPPVQPGAEDDPLRDLRLRTAERGAALHGWTVFLHNTTLGLAHPDVTQENCFGDRAAPADLCPAHPDVRAYAVALARAVARQGVDAVVAESLHFGTFGHGYHHERSFVPLGPVEEFLLGLCFCPYCTRQAETAGVDSAAARAEATRTVARLLDGAGPEPGPLGPGELADRAGESVAAYARARRDTVTSLAATVADAVTAEGSRLVFLDLTGAVKGYADGRPAGALAADEAWRIGVDPAAVGAVVPGYGVLAYARDPARIAADTAAYRAVLPDGCGLRTVLRPGAPDTASAEALAEKTAAATGPGGTDAVDFYHYGLVPFPVLDRIPAALKARG</sequence>
<evidence type="ECO:0000313" key="2">
    <source>
        <dbReference type="Proteomes" id="UP000326979"/>
    </source>
</evidence>
<keyword evidence="2" id="KW-1185">Reference proteome</keyword>